<dbReference type="GO" id="GO:0042802">
    <property type="term" value="F:identical protein binding"/>
    <property type="evidence" value="ECO:0007669"/>
    <property type="project" value="InterPro"/>
</dbReference>
<evidence type="ECO:0000313" key="3">
    <source>
        <dbReference type="Proteomes" id="UP000269396"/>
    </source>
</evidence>
<dbReference type="STRING" id="31246.A0A183PSC2"/>
<feature type="compositionally biased region" description="Basic and acidic residues" evidence="1">
    <location>
        <begin position="193"/>
        <end position="202"/>
    </location>
</feature>
<accession>A0A183PSC2</accession>
<dbReference type="EMBL" id="UZAL01038427">
    <property type="protein sequence ID" value="VDP73654.1"/>
    <property type="molecule type" value="Genomic_DNA"/>
</dbReference>
<protein>
    <submittedName>
        <fullName evidence="2">Uncharacterized protein</fullName>
    </submittedName>
</protein>
<evidence type="ECO:0000256" key="1">
    <source>
        <dbReference type="SAM" id="MobiDB-lite"/>
    </source>
</evidence>
<reference evidence="2 3" key="1">
    <citation type="submission" date="2018-11" db="EMBL/GenBank/DDBJ databases">
        <authorList>
            <consortium name="Pathogen Informatics"/>
        </authorList>
    </citation>
    <scope>NUCLEOTIDE SEQUENCE [LARGE SCALE GENOMIC DNA]</scope>
    <source>
        <strain>Denwood</strain>
        <strain evidence="3">Zambia</strain>
    </source>
</reference>
<dbReference type="PANTHER" id="PTHR13482:SF3">
    <property type="entry name" value="MICROPROCESSOR COMPLEX SUBUNIT DGCR8"/>
    <property type="match status" value="1"/>
</dbReference>
<keyword evidence="3" id="KW-1185">Reference proteome</keyword>
<dbReference type="GO" id="GO:0070878">
    <property type="term" value="F:primary miRNA binding"/>
    <property type="evidence" value="ECO:0007669"/>
    <property type="project" value="TreeGrafter"/>
</dbReference>
<proteinExistence type="predicted"/>
<gene>
    <name evidence="2" type="ORF">SMTD_LOCUS17256</name>
</gene>
<organism evidence="2 3">
    <name type="scientific">Schistosoma mattheei</name>
    <dbReference type="NCBI Taxonomy" id="31246"/>
    <lineage>
        <taxon>Eukaryota</taxon>
        <taxon>Metazoa</taxon>
        <taxon>Spiralia</taxon>
        <taxon>Lophotrochozoa</taxon>
        <taxon>Platyhelminthes</taxon>
        <taxon>Trematoda</taxon>
        <taxon>Digenea</taxon>
        <taxon>Strigeidida</taxon>
        <taxon>Schistosomatoidea</taxon>
        <taxon>Schistosomatidae</taxon>
        <taxon>Schistosoma</taxon>
    </lineage>
</organism>
<dbReference type="GO" id="GO:0003725">
    <property type="term" value="F:double-stranded RNA binding"/>
    <property type="evidence" value="ECO:0007669"/>
    <property type="project" value="TreeGrafter"/>
</dbReference>
<sequence length="316" mass="35656">MVETVDFGLLPEGWLQLRHISGLNVYLHRSSRVVTLSRPYSIGPSSVRHHRIPVSAIPCLAYRKASGKFFYPTESHKVPSEFSSPVNELNNKTVCCPFEISPTNIPSEDVKTVKKLDLSNESLEDEVSVISNKHEDELSINCGASVSFSRSRNNSFSLPEDNNNTNHNIADVVKSKNSDKEEGELSSGDDEKENSFEDDSRAKKPRLNNNDDVSDGVGEDSINCSSNETSSLQSKNFFNIFLFIGIFLIKYLKIPINFKTNQFVILKGNRRFNTHQIRVGVLDYKPHSKSESRRYFLVAETKVVEEGFGSTMYWVC</sequence>
<evidence type="ECO:0000313" key="2">
    <source>
        <dbReference type="EMBL" id="VDP73654.1"/>
    </source>
</evidence>
<dbReference type="AlphaFoldDB" id="A0A183PSC2"/>
<feature type="compositionally biased region" description="Acidic residues" evidence="1">
    <location>
        <begin position="181"/>
        <end position="192"/>
    </location>
</feature>
<dbReference type="PANTHER" id="PTHR13482">
    <property type="entry name" value="MICRORNA PROCESSOR COMPLEX SUBUNIT DGCR8"/>
    <property type="match status" value="1"/>
</dbReference>
<dbReference type="Proteomes" id="UP000269396">
    <property type="component" value="Unassembled WGS sequence"/>
</dbReference>
<dbReference type="InterPro" id="IPR040375">
    <property type="entry name" value="DGCR8"/>
</dbReference>
<feature type="region of interest" description="Disordered" evidence="1">
    <location>
        <begin position="153"/>
        <end position="229"/>
    </location>
</feature>
<dbReference type="GO" id="GO:0070877">
    <property type="term" value="C:microprocessor complex"/>
    <property type="evidence" value="ECO:0007669"/>
    <property type="project" value="InterPro"/>
</dbReference>
<name>A0A183PSC2_9TREM</name>
<dbReference type="GO" id="GO:0020037">
    <property type="term" value="F:heme binding"/>
    <property type="evidence" value="ECO:0007669"/>
    <property type="project" value="InterPro"/>
</dbReference>
<dbReference type="Gene3D" id="2.20.70.10">
    <property type="match status" value="1"/>
</dbReference>
<dbReference type="GO" id="GO:0031053">
    <property type="term" value="P:primary miRNA processing"/>
    <property type="evidence" value="ECO:0007669"/>
    <property type="project" value="InterPro"/>
</dbReference>